<sequence length="439" mass="49120">MKTLQVSLSPFHGSSSAFQQIHSDIFRMLEACKPTGVLFPKLHDLSWEFCEPHLFHYIDLFISPTLQSLSLPWMLISRAKQSTFIQSIVNYSPSLRKVELPRGVPPGIQRRVVSLISQLTNLEDLCIDLEAATPDDVVILAMHRRIRRLHLIIPHVAEEITLRSLTTVAESRSVTHQQWQPFPALECLFTQRLDIETCTAIVAFIKPRGLKEVTVIARPVPLIHQLETYFQTLSACCGHTTLVDITVAADKQSRSSLLLHPGILVPLLSFVRLEQLRIDLRSSLGINNTAIEQMALTWPNLRQLQLGALDDSPGVSGITLQGLIPLATHCPHLESIGFSIDASICEVGEERPGRGITNESLSIIEFGKSPVVDPAAVAAFLADIFPEVEYITAWETSDDAAPDRWDEVERLYEIFAKVRKQERNHIEMDTSSDSETDES</sequence>
<gene>
    <name evidence="1" type="ORF">JAAARDRAFT_29989</name>
</gene>
<dbReference type="InterPro" id="IPR032675">
    <property type="entry name" value="LRR_dom_sf"/>
</dbReference>
<dbReference type="STRING" id="933084.A0A067Q535"/>
<dbReference type="AlphaFoldDB" id="A0A067Q535"/>
<feature type="non-terminal residue" evidence="1">
    <location>
        <position position="1"/>
    </location>
</feature>
<evidence type="ECO:0000313" key="2">
    <source>
        <dbReference type="Proteomes" id="UP000027265"/>
    </source>
</evidence>
<dbReference type="OrthoDB" id="3054858at2759"/>
<dbReference type="HOGENOM" id="CLU_021164_0_0_1"/>
<name>A0A067Q535_9AGAM</name>
<organism evidence="1 2">
    <name type="scientific">Jaapia argillacea MUCL 33604</name>
    <dbReference type="NCBI Taxonomy" id="933084"/>
    <lineage>
        <taxon>Eukaryota</taxon>
        <taxon>Fungi</taxon>
        <taxon>Dikarya</taxon>
        <taxon>Basidiomycota</taxon>
        <taxon>Agaricomycotina</taxon>
        <taxon>Agaricomycetes</taxon>
        <taxon>Agaricomycetidae</taxon>
        <taxon>Jaapiales</taxon>
        <taxon>Jaapiaceae</taxon>
        <taxon>Jaapia</taxon>
    </lineage>
</organism>
<evidence type="ECO:0008006" key="3">
    <source>
        <dbReference type="Google" id="ProtNLM"/>
    </source>
</evidence>
<evidence type="ECO:0000313" key="1">
    <source>
        <dbReference type="EMBL" id="KDQ62089.1"/>
    </source>
</evidence>
<reference evidence="2" key="1">
    <citation type="journal article" date="2014" name="Proc. Natl. Acad. Sci. U.S.A.">
        <title>Extensive sampling of basidiomycete genomes demonstrates inadequacy of the white-rot/brown-rot paradigm for wood decay fungi.</title>
        <authorList>
            <person name="Riley R."/>
            <person name="Salamov A.A."/>
            <person name="Brown D.W."/>
            <person name="Nagy L.G."/>
            <person name="Floudas D."/>
            <person name="Held B.W."/>
            <person name="Levasseur A."/>
            <person name="Lombard V."/>
            <person name="Morin E."/>
            <person name="Otillar R."/>
            <person name="Lindquist E.A."/>
            <person name="Sun H."/>
            <person name="LaButti K.M."/>
            <person name="Schmutz J."/>
            <person name="Jabbour D."/>
            <person name="Luo H."/>
            <person name="Baker S.E."/>
            <person name="Pisabarro A.G."/>
            <person name="Walton J.D."/>
            <person name="Blanchette R.A."/>
            <person name="Henrissat B."/>
            <person name="Martin F."/>
            <person name="Cullen D."/>
            <person name="Hibbett D.S."/>
            <person name="Grigoriev I.V."/>
        </authorList>
    </citation>
    <scope>NUCLEOTIDE SEQUENCE [LARGE SCALE GENOMIC DNA]</scope>
    <source>
        <strain evidence="2">MUCL 33604</strain>
    </source>
</reference>
<keyword evidence="2" id="KW-1185">Reference proteome</keyword>
<protein>
    <recommendedName>
        <fullName evidence="3">F-box domain-containing protein</fullName>
    </recommendedName>
</protein>
<dbReference type="InParanoid" id="A0A067Q535"/>
<proteinExistence type="predicted"/>
<dbReference type="SUPFAM" id="SSF52047">
    <property type="entry name" value="RNI-like"/>
    <property type="match status" value="1"/>
</dbReference>
<dbReference type="Gene3D" id="3.80.10.10">
    <property type="entry name" value="Ribonuclease Inhibitor"/>
    <property type="match status" value="1"/>
</dbReference>
<dbReference type="Proteomes" id="UP000027265">
    <property type="component" value="Unassembled WGS sequence"/>
</dbReference>
<dbReference type="EMBL" id="KL197711">
    <property type="protein sequence ID" value="KDQ62089.1"/>
    <property type="molecule type" value="Genomic_DNA"/>
</dbReference>
<accession>A0A067Q535</accession>